<name>A0A8J3EMP8_9BACL</name>
<reference evidence="2" key="1">
    <citation type="journal article" date="2014" name="Int. J. Syst. Evol. Microbiol.">
        <title>Complete genome sequence of Corynebacterium casei LMG S-19264T (=DSM 44701T), isolated from a smear-ripened cheese.</title>
        <authorList>
            <consortium name="US DOE Joint Genome Institute (JGI-PGF)"/>
            <person name="Walter F."/>
            <person name="Albersmeier A."/>
            <person name="Kalinowski J."/>
            <person name="Ruckert C."/>
        </authorList>
    </citation>
    <scope>NUCLEOTIDE SEQUENCE</scope>
    <source>
        <strain evidence="2">CGMCC 1.12777</strain>
    </source>
</reference>
<dbReference type="AlphaFoldDB" id="A0A8J3EMP8"/>
<evidence type="ECO:0000313" key="3">
    <source>
        <dbReference type="Proteomes" id="UP000656813"/>
    </source>
</evidence>
<accession>A0A8J3EMP8</accession>
<keyword evidence="1" id="KW-1133">Transmembrane helix</keyword>
<organism evidence="2 3">
    <name type="scientific">Pullulanibacillus pueri</name>
    <dbReference type="NCBI Taxonomy" id="1437324"/>
    <lineage>
        <taxon>Bacteria</taxon>
        <taxon>Bacillati</taxon>
        <taxon>Bacillota</taxon>
        <taxon>Bacilli</taxon>
        <taxon>Bacillales</taxon>
        <taxon>Sporolactobacillaceae</taxon>
        <taxon>Pullulanibacillus</taxon>
    </lineage>
</organism>
<keyword evidence="3" id="KW-1185">Reference proteome</keyword>
<keyword evidence="1" id="KW-0472">Membrane</keyword>
<evidence type="ECO:0000256" key="1">
    <source>
        <dbReference type="SAM" id="Phobius"/>
    </source>
</evidence>
<evidence type="ECO:0000313" key="2">
    <source>
        <dbReference type="EMBL" id="GGH83694.1"/>
    </source>
</evidence>
<sequence length="88" mass="10428">MDVTFSTEVPWLLFVFQSLYTSHLLFLRLLVWLRRQLRAVSLIFVSKGGDFILSFKKSLNLKIARQERHLTDNPKIEEVPVKLRKENL</sequence>
<gene>
    <name evidence="2" type="ORF">GCM10007096_25050</name>
</gene>
<protein>
    <submittedName>
        <fullName evidence="2">Uncharacterized protein</fullName>
    </submittedName>
</protein>
<dbReference type="EMBL" id="BMFV01000018">
    <property type="protein sequence ID" value="GGH83694.1"/>
    <property type="molecule type" value="Genomic_DNA"/>
</dbReference>
<feature type="transmembrane region" description="Helical" evidence="1">
    <location>
        <begin position="12"/>
        <end position="33"/>
    </location>
</feature>
<proteinExistence type="predicted"/>
<reference evidence="2" key="2">
    <citation type="submission" date="2020-09" db="EMBL/GenBank/DDBJ databases">
        <authorList>
            <person name="Sun Q."/>
            <person name="Zhou Y."/>
        </authorList>
    </citation>
    <scope>NUCLEOTIDE SEQUENCE</scope>
    <source>
        <strain evidence="2">CGMCC 1.12777</strain>
    </source>
</reference>
<keyword evidence="1" id="KW-0812">Transmembrane</keyword>
<comment type="caution">
    <text evidence="2">The sequence shown here is derived from an EMBL/GenBank/DDBJ whole genome shotgun (WGS) entry which is preliminary data.</text>
</comment>
<dbReference type="Proteomes" id="UP000656813">
    <property type="component" value="Unassembled WGS sequence"/>
</dbReference>